<reference evidence="2" key="1">
    <citation type="submission" date="2020-10" db="EMBL/GenBank/DDBJ databases">
        <title>Genome Sequence of Monilinia vaccinii-corymbosi Sheds Light on Mummy Berry Disease Infection of Blueberry and Mating Type.</title>
        <authorList>
            <person name="Yow A.G."/>
            <person name="Zhang Y."/>
            <person name="Bansal K."/>
            <person name="Eacker S.M."/>
            <person name="Sullivan S."/>
            <person name="Liachko I."/>
            <person name="Cubeta M.A."/>
            <person name="Rollins J.A."/>
            <person name="Ashrafi H."/>
        </authorList>
    </citation>
    <scope>NUCLEOTIDE SEQUENCE</scope>
    <source>
        <strain evidence="2">RL-1</strain>
    </source>
</reference>
<keyword evidence="3" id="KW-1185">Reference proteome</keyword>
<feature type="region of interest" description="Disordered" evidence="1">
    <location>
        <begin position="88"/>
        <end position="127"/>
    </location>
</feature>
<accession>A0A8A3PJJ4</accession>
<sequence length="179" mass="18667">MLARRGARRGRNHTEECAQHLRRASQTNATRLALIRRSHPAPPRSAALLPAPLRTGPEIPTHLPTTAAALRAARPAARADLRDAVLPPGAAQRAREAGVPSGRGLSPLARTARDAAGAARAPRSQGVAAAWRNKRATEQWYAFWLVLGFGGGRAGARGRASGFGGGAGCRGDASSVLII</sequence>
<name>A0A8A3PJJ4_9HELO</name>
<evidence type="ECO:0000256" key="1">
    <source>
        <dbReference type="SAM" id="MobiDB-lite"/>
    </source>
</evidence>
<dbReference type="Proteomes" id="UP000672032">
    <property type="component" value="Chromosome 5"/>
</dbReference>
<evidence type="ECO:0000313" key="2">
    <source>
        <dbReference type="EMBL" id="QSZ35175.1"/>
    </source>
</evidence>
<feature type="compositionally biased region" description="Low complexity" evidence="1">
    <location>
        <begin position="114"/>
        <end position="123"/>
    </location>
</feature>
<gene>
    <name evidence="2" type="ORF">DSL72_008042</name>
</gene>
<dbReference type="AlphaFoldDB" id="A0A8A3PJJ4"/>
<proteinExistence type="predicted"/>
<dbReference type="EMBL" id="CP063409">
    <property type="protein sequence ID" value="QSZ35175.1"/>
    <property type="molecule type" value="Genomic_DNA"/>
</dbReference>
<organism evidence="2 3">
    <name type="scientific">Monilinia vaccinii-corymbosi</name>
    <dbReference type="NCBI Taxonomy" id="61207"/>
    <lineage>
        <taxon>Eukaryota</taxon>
        <taxon>Fungi</taxon>
        <taxon>Dikarya</taxon>
        <taxon>Ascomycota</taxon>
        <taxon>Pezizomycotina</taxon>
        <taxon>Leotiomycetes</taxon>
        <taxon>Helotiales</taxon>
        <taxon>Sclerotiniaceae</taxon>
        <taxon>Monilinia</taxon>
    </lineage>
</organism>
<protein>
    <submittedName>
        <fullName evidence="2">Uncharacterized protein</fullName>
    </submittedName>
</protein>
<evidence type="ECO:0000313" key="3">
    <source>
        <dbReference type="Proteomes" id="UP000672032"/>
    </source>
</evidence>